<dbReference type="GO" id="GO:0030313">
    <property type="term" value="C:cell envelope"/>
    <property type="evidence" value="ECO:0007669"/>
    <property type="project" value="UniProtKB-SubCell"/>
</dbReference>
<reference evidence="5 6" key="1">
    <citation type="submission" date="2020-07" db="EMBL/GenBank/DDBJ databases">
        <title>Sequencing the genomes of 1000 actinobacteria strains.</title>
        <authorList>
            <person name="Klenk H.-P."/>
        </authorList>
    </citation>
    <scope>NUCLEOTIDE SEQUENCE [LARGE SCALE GENOMIC DNA]</scope>
    <source>
        <strain evidence="5 6">DSM 45763</strain>
    </source>
</reference>
<dbReference type="Proteomes" id="UP000576393">
    <property type="component" value="Unassembled WGS sequence"/>
</dbReference>
<dbReference type="InterPro" id="IPR006059">
    <property type="entry name" value="SBP"/>
</dbReference>
<keyword evidence="4" id="KW-0732">Signal</keyword>
<organism evidence="5 6">
    <name type="scientific">Streptosporangium sandarakinum</name>
    <dbReference type="NCBI Taxonomy" id="1260955"/>
    <lineage>
        <taxon>Bacteria</taxon>
        <taxon>Bacillati</taxon>
        <taxon>Actinomycetota</taxon>
        <taxon>Actinomycetes</taxon>
        <taxon>Streptosporangiales</taxon>
        <taxon>Streptosporangiaceae</taxon>
        <taxon>Streptosporangium</taxon>
    </lineage>
</organism>
<dbReference type="RefSeq" id="WP_179818035.1">
    <property type="nucleotide sequence ID" value="NZ_JACCCO010000001.1"/>
</dbReference>
<dbReference type="PANTHER" id="PTHR43649:SF31">
    <property type="entry name" value="SN-GLYCEROL-3-PHOSPHATE-BINDING PERIPLASMIC PROTEIN UGPB"/>
    <property type="match status" value="1"/>
</dbReference>
<dbReference type="PANTHER" id="PTHR43649">
    <property type="entry name" value="ARABINOSE-BINDING PROTEIN-RELATED"/>
    <property type="match status" value="1"/>
</dbReference>
<protein>
    <submittedName>
        <fullName evidence="5">sn-glycerol 3-phosphate transport system substrate-binding protein</fullName>
    </submittedName>
</protein>
<evidence type="ECO:0000256" key="2">
    <source>
        <dbReference type="ARBA" id="ARBA00008520"/>
    </source>
</evidence>
<evidence type="ECO:0000313" key="6">
    <source>
        <dbReference type="Proteomes" id="UP000576393"/>
    </source>
</evidence>
<keyword evidence="3" id="KW-0813">Transport</keyword>
<dbReference type="SUPFAM" id="SSF53850">
    <property type="entry name" value="Periplasmic binding protein-like II"/>
    <property type="match status" value="1"/>
</dbReference>
<dbReference type="AlphaFoldDB" id="A0A852UXB7"/>
<comment type="subcellular location">
    <subcellularLocation>
        <location evidence="1">Cell envelope</location>
    </subcellularLocation>
</comment>
<comment type="caution">
    <text evidence="5">The sequence shown here is derived from an EMBL/GenBank/DDBJ whole genome shotgun (WGS) entry which is preliminary data.</text>
</comment>
<dbReference type="EMBL" id="JACCCO010000001">
    <property type="protein sequence ID" value="NYF38255.1"/>
    <property type="molecule type" value="Genomic_DNA"/>
</dbReference>
<name>A0A852UXB7_9ACTN</name>
<comment type="similarity">
    <text evidence="2">Belongs to the bacterial solute-binding protein 1 family.</text>
</comment>
<keyword evidence="6" id="KW-1185">Reference proteome</keyword>
<evidence type="ECO:0000256" key="4">
    <source>
        <dbReference type="ARBA" id="ARBA00022729"/>
    </source>
</evidence>
<dbReference type="Gene3D" id="3.40.190.10">
    <property type="entry name" value="Periplasmic binding protein-like II"/>
    <property type="match status" value="2"/>
</dbReference>
<evidence type="ECO:0000256" key="1">
    <source>
        <dbReference type="ARBA" id="ARBA00004196"/>
    </source>
</evidence>
<accession>A0A852UXB7</accession>
<proteinExistence type="inferred from homology"/>
<evidence type="ECO:0000313" key="5">
    <source>
        <dbReference type="EMBL" id="NYF38255.1"/>
    </source>
</evidence>
<dbReference type="Pfam" id="PF13416">
    <property type="entry name" value="SBP_bac_8"/>
    <property type="match status" value="1"/>
</dbReference>
<dbReference type="InterPro" id="IPR050490">
    <property type="entry name" value="Bact_solute-bd_prot1"/>
</dbReference>
<gene>
    <name evidence="5" type="ORF">HDA43_000414</name>
</gene>
<sequence length="483" mass="53981">MKRRIPIEVWVPDLTFPGWMDRWYKQGEDFERAHPEYEVRVHGKDFWRFPRQVAEAAAEGRTPAISEYYFYMTQVARDSLAQDGSPLFTSVQKAIGGRTEILGEPVVIDDIIPPIRDYYTYQGDLDSMPTVATTSLLYANKGLLRRAGVTKLPETWEEVEEVCRAVAATAGGPSHAITWSNHGTFIQQAVASQGGLLVDNHNGRAGRATTSTMASPEMVAWATWWKKLHRDGHYLYTGKIPDWAGTLRAFAEQDVAIRISSSNDVNYMHRAAEDNDFEMEVGIFPYNDRVPYVGNAIAGTSLWLANGLDEATQEGALAFLQYLHNPEYAAERHRANSFLPLTYSSAALLEEEGWFDRHPRHRVAYDHVMRFPAGAVRQRPELAGRVPASEGAIFGDFAGNQDVMTRAMGDILARDADPQERFAFADVEAQRLLDVYNEYALTSGFRDPENSPTHSLSVEAFSEAAAGRDYSAADMEAVVRLNG</sequence>
<evidence type="ECO:0000256" key="3">
    <source>
        <dbReference type="ARBA" id="ARBA00022448"/>
    </source>
</evidence>